<dbReference type="Gene3D" id="3.30.70.270">
    <property type="match status" value="1"/>
</dbReference>
<dbReference type="Gene3D" id="1.20.120.160">
    <property type="entry name" value="HPT domain"/>
    <property type="match status" value="1"/>
</dbReference>
<dbReference type="PROSITE" id="PS50110">
    <property type="entry name" value="RESPONSE_REGULATORY"/>
    <property type="match status" value="2"/>
</dbReference>
<dbReference type="GO" id="GO:0000160">
    <property type="term" value="P:phosphorelay signal transduction system"/>
    <property type="evidence" value="ECO:0007669"/>
    <property type="project" value="InterPro"/>
</dbReference>
<dbReference type="InterPro" id="IPR008207">
    <property type="entry name" value="Sig_transdc_His_kin_Hpt_dom"/>
</dbReference>
<evidence type="ECO:0000259" key="5">
    <source>
        <dbReference type="PROSITE" id="PS50894"/>
    </source>
</evidence>
<dbReference type="FunFam" id="3.30.70.270:FF:000001">
    <property type="entry name" value="Diguanylate cyclase domain protein"/>
    <property type="match status" value="1"/>
</dbReference>
<feature type="domain" description="GGDEF" evidence="4">
    <location>
        <begin position="436"/>
        <end position="568"/>
    </location>
</feature>
<dbReference type="PROSITE" id="PS50887">
    <property type="entry name" value="GGDEF"/>
    <property type="match status" value="1"/>
</dbReference>
<dbReference type="NCBIfam" id="TIGR00254">
    <property type="entry name" value="GGDEF"/>
    <property type="match status" value="1"/>
</dbReference>
<dbReference type="SMART" id="SM00448">
    <property type="entry name" value="REC"/>
    <property type="match status" value="2"/>
</dbReference>
<dbReference type="CDD" id="cd00156">
    <property type="entry name" value="REC"/>
    <property type="match status" value="1"/>
</dbReference>
<name>A0A1E5QHD9_9CYAN</name>
<comment type="caution">
    <text evidence="6">The sequence shown here is derived from an EMBL/GenBank/DDBJ whole genome shotgun (WGS) entry which is preliminary data.</text>
</comment>
<dbReference type="Pfam" id="PF00990">
    <property type="entry name" value="GGDEF"/>
    <property type="match status" value="1"/>
</dbReference>
<evidence type="ECO:0000256" key="1">
    <source>
        <dbReference type="PROSITE-ProRule" id="PRU00110"/>
    </source>
</evidence>
<dbReference type="GO" id="GO:0043709">
    <property type="term" value="P:cell adhesion involved in single-species biofilm formation"/>
    <property type="evidence" value="ECO:0007669"/>
    <property type="project" value="TreeGrafter"/>
</dbReference>
<evidence type="ECO:0008006" key="7">
    <source>
        <dbReference type="Google" id="ProtNLM"/>
    </source>
</evidence>
<dbReference type="PANTHER" id="PTHR45138">
    <property type="entry name" value="REGULATORY COMPONENTS OF SENSORY TRANSDUCTION SYSTEM"/>
    <property type="match status" value="1"/>
</dbReference>
<dbReference type="InterPro" id="IPR036641">
    <property type="entry name" value="HPT_dom_sf"/>
</dbReference>
<dbReference type="PANTHER" id="PTHR45138:SF9">
    <property type="entry name" value="DIGUANYLATE CYCLASE DGCM-RELATED"/>
    <property type="match status" value="1"/>
</dbReference>
<accession>A0A1E5QHD9</accession>
<feature type="domain" description="Response regulatory" evidence="3">
    <location>
        <begin position="280"/>
        <end position="396"/>
    </location>
</feature>
<dbReference type="OrthoDB" id="453368at2"/>
<dbReference type="SUPFAM" id="SSF55073">
    <property type="entry name" value="Nucleotide cyclase"/>
    <property type="match status" value="1"/>
</dbReference>
<dbReference type="SMART" id="SM00267">
    <property type="entry name" value="GGDEF"/>
    <property type="match status" value="1"/>
</dbReference>
<organism evidence="6">
    <name type="scientific">Desertifilum tharense IPPAS B-1220</name>
    <dbReference type="NCBI Taxonomy" id="1781255"/>
    <lineage>
        <taxon>Bacteria</taxon>
        <taxon>Bacillati</taxon>
        <taxon>Cyanobacteriota</taxon>
        <taxon>Cyanophyceae</taxon>
        <taxon>Desertifilales</taxon>
        <taxon>Desertifilaceae</taxon>
        <taxon>Desertifilum</taxon>
    </lineage>
</organism>
<keyword evidence="2" id="KW-0597">Phosphoprotein</keyword>
<dbReference type="InterPro" id="IPR001789">
    <property type="entry name" value="Sig_transdc_resp-reg_receiver"/>
</dbReference>
<evidence type="ECO:0000313" key="6">
    <source>
        <dbReference type="EMBL" id="OEJ74069.1"/>
    </source>
</evidence>
<dbReference type="Pfam" id="PF00072">
    <property type="entry name" value="Response_reg"/>
    <property type="match status" value="2"/>
</dbReference>
<dbReference type="CDD" id="cd01949">
    <property type="entry name" value="GGDEF"/>
    <property type="match status" value="1"/>
</dbReference>
<dbReference type="GO" id="GO:0005886">
    <property type="term" value="C:plasma membrane"/>
    <property type="evidence" value="ECO:0007669"/>
    <property type="project" value="TreeGrafter"/>
</dbReference>
<dbReference type="RefSeq" id="WP_069968294.1">
    <property type="nucleotide sequence ID" value="NZ_CM124774.1"/>
</dbReference>
<reference evidence="6" key="1">
    <citation type="submission" date="2016-09" db="EMBL/GenBank/DDBJ databases">
        <title>Draft genome of thermotolerant cyanobacterium Desertifilum sp. strain IPPAS B-1220.</title>
        <authorList>
            <person name="Sinetova M.A."/>
            <person name="Bolakhan K."/>
            <person name="Zayadan B.K."/>
            <person name="Mironov K.S."/>
            <person name="Ustinova V."/>
            <person name="Kupriyanova E.V."/>
            <person name="Sidorov R.A."/>
            <person name="Skrypnik A.N."/>
            <person name="Gogoleva N.E."/>
            <person name="Gogolev Y.V."/>
            <person name="Los D.A."/>
        </authorList>
    </citation>
    <scope>NUCLEOTIDE SEQUENCE [LARGE SCALE GENOMIC DNA]</scope>
    <source>
        <strain evidence="6">IPPAS B-1220</strain>
    </source>
</reference>
<feature type="domain" description="HPt" evidence="5">
    <location>
        <begin position="11"/>
        <end position="119"/>
    </location>
</feature>
<sequence length="571" mass="63836">MISSPENVREQFEALRRAYEQQLPKKVEELEQIWQKLLEAPWDLAEWEIFHCLAHRLVGTSATFGFAGVSEITYTLECCLRDAIATNRIPSAEQKASIKSLLEALKRATIDPQQDLPNTHLSDRGEFAHRNLLWQPDRTIETPHFFSLQEQKKLIFLVEDDPILAQDLALQLSFFSYTVEIFQDLQGLSAAIDQANPAALVMDIILPEGHCAGPELMQAIQRERLTPLPVIFISAREDLTARLQAVRAGGSAYFTKPVDIGGLIDKLDTLTAHKPVEPGRILIVEDESILATYYAAVLQQAGMLTAVVTDPMQVMQPLVEFKPDLILMDMYMPGCSGLELASVIRQQDAYVSIPIVFLSIETNMEQQLAAMHLGGDEFLTKPIEPSHLVAEVKSRVMRSRILSSFMVRDSLTGLFNHTKTKEQLYIEVARAKRSSKPLAFAMLDIDHFKSINDAFGHLIGDRVIRSLSRLLQQRLRKTDVIGRYGGEEFAAILPDTSVQAAAKVFDEIRDGFAKVRQQAAEHEFSVTFSCGVAGFPEYGDPNSLNEAADKAMYAAKRGGRNRVKIAQPDEI</sequence>
<dbReference type="InterPro" id="IPR011006">
    <property type="entry name" value="CheY-like_superfamily"/>
</dbReference>
<dbReference type="InterPro" id="IPR043128">
    <property type="entry name" value="Rev_trsase/Diguanyl_cyclase"/>
</dbReference>
<dbReference type="GO" id="GO:1902201">
    <property type="term" value="P:negative regulation of bacterial-type flagellum-dependent cell motility"/>
    <property type="evidence" value="ECO:0007669"/>
    <property type="project" value="TreeGrafter"/>
</dbReference>
<protein>
    <recommendedName>
        <fullName evidence="7">Diguanylate cyclase</fullName>
    </recommendedName>
</protein>
<evidence type="ECO:0000259" key="3">
    <source>
        <dbReference type="PROSITE" id="PS50110"/>
    </source>
</evidence>
<feature type="modified residue" description="Phosphohistidine" evidence="1">
    <location>
        <position position="55"/>
    </location>
</feature>
<dbReference type="SUPFAM" id="SSF52172">
    <property type="entry name" value="CheY-like"/>
    <property type="match status" value="2"/>
</dbReference>
<proteinExistence type="predicted"/>
<dbReference type="AlphaFoldDB" id="A0A1E5QHD9"/>
<dbReference type="InterPro" id="IPR029787">
    <property type="entry name" value="Nucleotide_cyclase"/>
</dbReference>
<dbReference type="STRING" id="1781255.BH720_16355"/>
<feature type="modified residue" description="4-aspartylphosphate" evidence="2">
    <location>
        <position position="329"/>
    </location>
</feature>
<dbReference type="GO" id="GO:0052621">
    <property type="term" value="F:diguanylate cyclase activity"/>
    <property type="evidence" value="ECO:0007669"/>
    <property type="project" value="TreeGrafter"/>
</dbReference>
<dbReference type="InterPro" id="IPR000160">
    <property type="entry name" value="GGDEF_dom"/>
</dbReference>
<evidence type="ECO:0000259" key="4">
    <source>
        <dbReference type="PROSITE" id="PS50887"/>
    </source>
</evidence>
<dbReference type="PROSITE" id="PS50894">
    <property type="entry name" value="HPT"/>
    <property type="match status" value="1"/>
</dbReference>
<evidence type="ECO:0000256" key="2">
    <source>
        <dbReference type="PROSITE-ProRule" id="PRU00169"/>
    </source>
</evidence>
<dbReference type="EMBL" id="MJGC01000073">
    <property type="protein sequence ID" value="OEJ74069.1"/>
    <property type="molecule type" value="Genomic_DNA"/>
</dbReference>
<feature type="modified residue" description="4-aspartylphosphate" evidence="2">
    <location>
        <position position="203"/>
    </location>
</feature>
<gene>
    <name evidence="6" type="ORF">BH720_16355</name>
</gene>
<dbReference type="InterPro" id="IPR050469">
    <property type="entry name" value="Diguanylate_Cyclase"/>
</dbReference>
<feature type="domain" description="Response regulatory" evidence="3">
    <location>
        <begin position="154"/>
        <end position="271"/>
    </location>
</feature>
<dbReference type="Gene3D" id="3.40.50.2300">
    <property type="match status" value="2"/>
</dbReference>
<dbReference type="SUPFAM" id="SSF47226">
    <property type="entry name" value="Histidine-containing phosphotransfer domain, HPT domain"/>
    <property type="match status" value="1"/>
</dbReference>